<evidence type="ECO:0000313" key="2">
    <source>
        <dbReference type="Proteomes" id="UP000257109"/>
    </source>
</evidence>
<dbReference type="Proteomes" id="UP000257109">
    <property type="component" value="Unassembled WGS sequence"/>
</dbReference>
<proteinExistence type="predicted"/>
<dbReference type="EMBL" id="QJKJ01005975">
    <property type="protein sequence ID" value="RDX88325.1"/>
    <property type="molecule type" value="Genomic_DNA"/>
</dbReference>
<dbReference type="OrthoDB" id="1934862at2759"/>
<gene>
    <name evidence="1" type="ORF">CR513_30098</name>
</gene>
<reference evidence="1" key="1">
    <citation type="submission" date="2018-05" db="EMBL/GenBank/DDBJ databases">
        <title>Draft genome of Mucuna pruriens seed.</title>
        <authorList>
            <person name="Nnadi N.E."/>
            <person name="Vos R."/>
            <person name="Hasami M.H."/>
            <person name="Devisetty U.K."/>
            <person name="Aguiy J.C."/>
        </authorList>
    </citation>
    <scope>NUCLEOTIDE SEQUENCE [LARGE SCALE GENOMIC DNA]</scope>
    <source>
        <strain evidence="1">JCA_2017</strain>
    </source>
</reference>
<feature type="non-terminal residue" evidence="1">
    <location>
        <position position="1"/>
    </location>
</feature>
<dbReference type="AlphaFoldDB" id="A0A371GCP6"/>
<sequence length="234" mass="26825">MKGSWASWKYSESYMDVPGGSSSGVDRTKGMDGVNTRRNSSFKKLTEEEYEDKRRRRVCFRCDEPFAPSHMCRNKHLHVLMLGEGVEVIENDMWGSKAEENPKENTMMLHMNIVVGATSRKSLKLWGTILDKKETREYALDVGDGHRIVYKGVRRDVELKLPSLDVKQDFYLFDLGGVDVVLGYAWLEELGDIKANFKEHVMKMTMKGEEVELRGDPTLSSTMTSIKAMIKERE</sequence>
<name>A0A371GCP6_MUCPR</name>
<dbReference type="CDD" id="cd00303">
    <property type="entry name" value="retropepsin_like"/>
    <property type="match status" value="1"/>
</dbReference>
<protein>
    <submittedName>
        <fullName evidence="1">Uncharacterized protein</fullName>
    </submittedName>
</protein>
<keyword evidence="2" id="KW-1185">Reference proteome</keyword>
<organism evidence="1 2">
    <name type="scientific">Mucuna pruriens</name>
    <name type="common">Velvet bean</name>
    <name type="synonym">Dolichos pruriens</name>
    <dbReference type="NCBI Taxonomy" id="157652"/>
    <lineage>
        <taxon>Eukaryota</taxon>
        <taxon>Viridiplantae</taxon>
        <taxon>Streptophyta</taxon>
        <taxon>Embryophyta</taxon>
        <taxon>Tracheophyta</taxon>
        <taxon>Spermatophyta</taxon>
        <taxon>Magnoliopsida</taxon>
        <taxon>eudicotyledons</taxon>
        <taxon>Gunneridae</taxon>
        <taxon>Pentapetalae</taxon>
        <taxon>rosids</taxon>
        <taxon>fabids</taxon>
        <taxon>Fabales</taxon>
        <taxon>Fabaceae</taxon>
        <taxon>Papilionoideae</taxon>
        <taxon>50 kb inversion clade</taxon>
        <taxon>NPAAA clade</taxon>
        <taxon>indigoferoid/millettioid clade</taxon>
        <taxon>Phaseoleae</taxon>
        <taxon>Mucuna</taxon>
    </lineage>
</organism>
<dbReference type="Gene3D" id="2.40.70.10">
    <property type="entry name" value="Acid Proteases"/>
    <property type="match status" value="1"/>
</dbReference>
<comment type="caution">
    <text evidence="1">The sequence shown here is derived from an EMBL/GenBank/DDBJ whole genome shotgun (WGS) entry which is preliminary data.</text>
</comment>
<accession>A0A371GCP6</accession>
<dbReference type="InterPro" id="IPR021109">
    <property type="entry name" value="Peptidase_aspartic_dom_sf"/>
</dbReference>
<evidence type="ECO:0000313" key="1">
    <source>
        <dbReference type="EMBL" id="RDX88325.1"/>
    </source>
</evidence>